<gene>
    <name evidence="2" type="ORF">GCM10010961_02450</name>
</gene>
<keyword evidence="3" id="KW-1185">Reference proteome</keyword>
<feature type="transmembrane region" description="Helical" evidence="1">
    <location>
        <begin position="160"/>
        <end position="187"/>
    </location>
</feature>
<dbReference type="Proteomes" id="UP000611500">
    <property type="component" value="Unassembled WGS sequence"/>
</dbReference>
<dbReference type="RefSeq" id="WP_035365888.1">
    <property type="nucleotide sequence ID" value="NZ_BNAP01000001.1"/>
</dbReference>
<feature type="transmembrane region" description="Helical" evidence="1">
    <location>
        <begin position="61"/>
        <end position="82"/>
    </location>
</feature>
<keyword evidence="1" id="KW-0812">Transmembrane</keyword>
<feature type="transmembrane region" description="Helical" evidence="1">
    <location>
        <begin position="214"/>
        <end position="240"/>
    </location>
</feature>
<dbReference type="InterPro" id="IPR018692">
    <property type="entry name" value="DUF2189"/>
</dbReference>
<dbReference type="EMBL" id="BNAP01000001">
    <property type="protein sequence ID" value="GHG79908.1"/>
    <property type="molecule type" value="Genomic_DNA"/>
</dbReference>
<reference evidence="2" key="1">
    <citation type="journal article" date="2014" name="Int. J. Syst. Evol. Microbiol.">
        <title>Complete genome sequence of Corynebacterium casei LMG S-19264T (=DSM 44701T), isolated from a smear-ripened cheese.</title>
        <authorList>
            <consortium name="US DOE Joint Genome Institute (JGI-PGF)"/>
            <person name="Walter F."/>
            <person name="Albersmeier A."/>
            <person name="Kalinowski J."/>
            <person name="Ruckert C."/>
        </authorList>
    </citation>
    <scope>NUCLEOTIDE SEQUENCE</scope>
    <source>
        <strain evidence="2">CGMCC 1.7081</strain>
    </source>
</reference>
<reference evidence="2" key="2">
    <citation type="submission" date="2020-09" db="EMBL/GenBank/DDBJ databases">
        <authorList>
            <person name="Sun Q."/>
            <person name="Zhou Y."/>
        </authorList>
    </citation>
    <scope>NUCLEOTIDE SEQUENCE</scope>
    <source>
        <strain evidence="2">CGMCC 1.7081</strain>
    </source>
</reference>
<feature type="transmembrane region" description="Helical" evidence="1">
    <location>
        <begin position="36"/>
        <end position="55"/>
    </location>
</feature>
<organism evidence="2 3">
    <name type="scientific">Pseudodonghicola xiamenensis</name>
    <dbReference type="NCBI Taxonomy" id="337702"/>
    <lineage>
        <taxon>Bacteria</taxon>
        <taxon>Pseudomonadati</taxon>
        <taxon>Pseudomonadota</taxon>
        <taxon>Alphaproteobacteria</taxon>
        <taxon>Rhodobacterales</taxon>
        <taxon>Paracoccaceae</taxon>
        <taxon>Pseudodonghicola</taxon>
    </lineage>
</organism>
<name>A0A8J3H4W6_9RHOB</name>
<dbReference type="AlphaFoldDB" id="A0A8J3H4W6"/>
<evidence type="ECO:0000313" key="3">
    <source>
        <dbReference type="Proteomes" id="UP000611500"/>
    </source>
</evidence>
<dbReference type="Pfam" id="PF09955">
    <property type="entry name" value="DUF2189"/>
    <property type="match status" value="1"/>
</dbReference>
<proteinExistence type="predicted"/>
<protein>
    <submittedName>
        <fullName evidence="2">Membrane protein</fullName>
    </submittedName>
</protein>
<keyword evidence="1" id="KW-0472">Membrane</keyword>
<keyword evidence="1" id="KW-1133">Transmembrane helix</keyword>
<comment type="caution">
    <text evidence="2">The sequence shown here is derived from an EMBL/GenBank/DDBJ whole genome shotgun (WGS) entry which is preliminary data.</text>
</comment>
<feature type="transmembrane region" description="Helical" evidence="1">
    <location>
        <begin position="12"/>
        <end position="29"/>
    </location>
</feature>
<feature type="transmembrane region" description="Helical" evidence="1">
    <location>
        <begin position="114"/>
        <end position="140"/>
    </location>
</feature>
<evidence type="ECO:0000256" key="1">
    <source>
        <dbReference type="SAM" id="Phobius"/>
    </source>
</evidence>
<accession>A0A8J3H4W6</accession>
<evidence type="ECO:0000313" key="2">
    <source>
        <dbReference type="EMBL" id="GHG79908.1"/>
    </source>
</evidence>
<sequence>MEKQLGAPPLRPMTFAMLAEALACGWADFRRAPLCGVIFAGVYVLAGWAMLAVTYATGTTFWLVLAGIGFPLLGPFAAVGLYEISHRLERGEPLRFGPVMGVVLHQRRRQLPSICAVIVMVFLFWFFLGHMIFALFLGLSTMTNISSSFEVFMTVDGMKMLAFGTLVGALFALLVYMITVLSLPILLDREVDFVTAMITSFAYVRDNPVTMISWGALVAALTFVAMVPGFLGLLIVLPLLGHATWHVYRLARQPETATAGTSTGRERA</sequence>